<comment type="subunit">
    <text evidence="9 10">Homodimer. Probably interacts with PlsY.</text>
</comment>
<keyword evidence="3 10" id="KW-0444">Lipid biosynthesis</keyword>
<evidence type="ECO:0000256" key="5">
    <source>
        <dbReference type="ARBA" id="ARBA00023098"/>
    </source>
</evidence>
<comment type="caution">
    <text evidence="11">The sequence shown here is derived from an EMBL/GenBank/DDBJ whole genome shotgun (WGS) entry which is preliminary data.</text>
</comment>
<evidence type="ECO:0000313" key="11">
    <source>
        <dbReference type="EMBL" id="GLC32739.1"/>
    </source>
</evidence>
<comment type="subcellular location">
    <subcellularLocation>
        <location evidence="10">Cytoplasm</location>
    </subcellularLocation>
    <text evidence="10">Associated with the membrane possibly through PlsY.</text>
</comment>
<dbReference type="PANTHER" id="PTHR30100:SF1">
    <property type="entry name" value="PHOSPHATE ACYLTRANSFERASE"/>
    <property type="match status" value="1"/>
</dbReference>
<keyword evidence="6 10" id="KW-0594">Phospholipid biosynthesis</keyword>
<dbReference type="EC" id="2.3.1.274" evidence="8 10"/>
<dbReference type="InterPro" id="IPR003664">
    <property type="entry name" value="FA_synthesis"/>
</dbReference>
<evidence type="ECO:0000256" key="8">
    <source>
        <dbReference type="ARBA" id="ARBA00024069"/>
    </source>
</evidence>
<comment type="similarity">
    <text evidence="10">Belongs to the PlsX family.</text>
</comment>
<dbReference type="EMBL" id="BRXR01000001">
    <property type="protein sequence ID" value="GLC32739.1"/>
    <property type="molecule type" value="Genomic_DNA"/>
</dbReference>
<evidence type="ECO:0000313" key="12">
    <source>
        <dbReference type="Proteomes" id="UP001208567"/>
    </source>
</evidence>
<keyword evidence="12" id="KW-1185">Reference proteome</keyword>
<dbReference type="GO" id="GO:0016746">
    <property type="term" value="F:acyltransferase activity"/>
    <property type="evidence" value="ECO:0007669"/>
    <property type="project" value="UniProtKB-KW"/>
</dbReference>
<keyword evidence="4 10" id="KW-0808">Transferase</keyword>
<protein>
    <recommendedName>
        <fullName evidence="8 10">Phosphate acyltransferase</fullName>
        <ecNumber evidence="8 10">2.3.1.274</ecNumber>
    </recommendedName>
    <alternativeName>
        <fullName evidence="10">Acyl-ACP phosphotransacylase</fullName>
    </alternativeName>
    <alternativeName>
        <fullName evidence="10">Acyl-[acyl-carrier-protein]--phosphate acyltransferase</fullName>
    </alternativeName>
    <alternativeName>
        <fullName evidence="10">Phosphate-acyl-ACP acyltransferase</fullName>
    </alternativeName>
</protein>
<proteinExistence type="inferred from homology"/>
<comment type="pathway">
    <text evidence="10">Lipid metabolism; phospholipid metabolism.</text>
</comment>
<dbReference type="PANTHER" id="PTHR30100">
    <property type="entry name" value="FATTY ACID/PHOSPHOLIPID SYNTHESIS PROTEIN PLSX"/>
    <property type="match status" value="1"/>
</dbReference>
<evidence type="ECO:0000256" key="4">
    <source>
        <dbReference type="ARBA" id="ARBA00022679"/>
    </source>
</evidence>
<keyword evidence="7 10" id="KW-1208">Phospholipid metabolism</keyword>
<name>A0ABQ5NCG3_9CLOT</name>
<keyword evidence="5 10" id="KW-0443">Lipid metabolism</keyword>
<comment type="function">
    <text evidence="10">Catalyzes the reversible formation of acyl-phosphate (acyl-PO(4)) from acyl-[acyl-carrier-protein] (acyl-ACP). This enzyme utilizes acyl-ACP as fatty acyl donor, but not acyl-CoA.</text>
</comment>
<evidence type="ECO:0000256" key="3">
    <source>
        <dbReference type="ARBA" id="ARBA00022516"/>
    </source>
</evidence>
<dbReference type="SUPFAM" id="SSF53659">
    <property type="entry name" value="Isocitrate/Isopropylmalate dehydrogenase-like"/>
    <property type="match status" value="1"/>
</dbReference>
<dbReference type="InterPro" id="IPR012281">
    <property type="entry name" value="Phospholipid_synth_PlsX-like"/>
</dbReference>
<evidence type="ECO:0000256" key="10">
    <source>
        <dbReference type="HAMAP-Rule" id="MF_00019"/>
    </source>
</evidence>
<comment type="catalytic activity">
    <reaction evidence="1 10">
        <text>a fatty acyl-[ACP] + phosphate = an acyl phosphate + holo-[ACP]</text>
        <dbReference type="Rhea" id="RHEA:42292"/>
        <dbReference type="Rhea" id="RHEA-COMP:9685"/>
        <dbReference type="Rhea" id="RHEA-COMP:14125"/>
        <dbReference type="ChEBI" id="CHEBI:43474"/>
        <dbReference type="ChEBI" id="CHEBI:59918"/>
        <dbReference type="ChEBI" id="CHEBI:64479"/>
        <dbReference type="ChEBI" id="CHEBI:138651"/>
        <dbReference type="EC" id="2.3.1.274"/>
    </reaction>
</comment>
<dbReference type="Proteomes" id="UP001208567">
    <property type="component" value="Unassembled WGS sequence"/>
</dbReference>
<evidence type="ECO:0000256" key="9">
    <source>
        <dbReference type="ARBA" id="ARBA00046608"/>
    </source>
</evidence>
<gene>
    <name evidence="10 11" type="primary">plsX</name>
    <name evidence="11" type="ORF">bsdE14_41490</name>
</gene>
<evidence type="ECO:0000256" key="1">
    <source>
        <dbReference type="ARBA" id="ARBA00001232"/>
    </source>
</evidence>
<dbReference type="Gene3D" id="3.40.718.10">
    <property type="entry name" value="Isopropylmalate Dehydrogenase"/>
    <property type="match status" value="1"/>
</dbReference>
<dbReference type="HAMAP" id="MF_00019">
    <property type="entry name" value="PlsX"/>
    <property type="match status" value="1"/>
</dbReference>
<dbReference type="NCBIfam" id="TIGR00182">
    <property type="entry name" value="plsX"/>
    <property type="match status" value="1"/>
</dbReference>
<keyword evidence="2 10" id="KW-0963">Cytoplasm</keyword>
<organism evidence="11 12">
    <name type="scientific">Clostridium omnivorum</name>
    <dbReference type="NCBI Taxonomy" id="1604902"/>
    <lineage>
        <taxon>Bacteria</taxon>
        <taxon>Bacillati</taxon>
        <taxon>Bacillota</taxon>
        <taxon>Clostridia</taxon>
        <taxon>Eubacteriales</taxon>
        <taxon>Clostridiaceae</taxon>
        <taxon>Clostridium</taxon>
    </lineage>
</organism>
<evidence type="ECO:0000256" key="7">
    <source>
        <dbReference type="ARBA" id="ARBA00023264"/>
    </source>
</evidence>
<accession>A0ABQ5NCG3</accession>
<evidence type="ECO:0000256" key="2">
    <source>
        <dbReference type="ARBA" id="ARBA00022490"/>
    </source>
</evidence>
<keyword evidence="11" id="KW-0012">Acyltransferase</keyword>
<evidence type="ECO:0000256" key="6">
    <source>
        <dbReference type="ARBA" id="ARBA00023209"/>
    </source>
</evidence>
<dbReference type="Pfam" id="PF02504">
    <property type="entry name" value="FA_synthesis"/>
    <property type="match status" value="1"/>
</dbReference>
<dbReference type="PIRSF" id="PIRSF002465">
    <property type="entry name" value="Phsphlp_syn_PlsX"/>
    <property type="match status" value="1"/>
</dbReference>
<sequence>MGIIMIIAVDGMGGDNSPKAVVEGCVLAVKEYDVDIIITGPEDTLQQELNKYDYKKEKIRILDAKEVISPNEHPVMAIRKKKESSLAKALALVKNKEADAVLSAGSTGAFMAGSLFIVGRIKGIDRPALAPIMPGKNGPFMVIDCGANAECKPENLVQFGLMGKIYFENILKVNNPTIGLVNIGAEEEKGNELTKAAHKLLKEADFNFVGNIEPREIPSGDVNVVVCDGFTGNTVLKMYEGVAANIFDVLKEEIMSSFTTKIGGALLKPAFKNIKKKFDYKEYGGAAFIGVKGICIKAHGSSDAKAFKNAIRQAINFYDNQIISKIQQVLEKNEQTSIAEFEEV</sequence>
<reference evidence="11 12" key="1">
    <citation type="journal article" date="2024" name="Int. J. Syst. Evol. Microbiol.">
        <title>Clostridium omnivorum sp. nov., isolated from anoxic soil under the treatment of reductive soil disinfestation.</title>
        <authorList>
            <person name="Ueki A."/>
            <person name="Tonouchi A."/>
            <person name="Kaku N."/>
            <person name="Honma S."/>
            <person name="Ueki K."/>
        </authorList>
    </citation>
    <scope>NUCLEOTIDE SEQUENCE [LARGE SCALE GENOMIC DNA]</scope>
    <source>
        <strain evidence="11 12">E14</strain>
    </source>
</reference>